<dbReference type="Proteomes" id="UP000257136">
    <property type="component" value="Unassembled WGS sequence"/>
</dbReference>
<dbReference type="EMBL" id="QUNI01000016">
    <property type="protein sequence ID" value="REG91597.1"/>
    <property type="molecule type" value="Genomic_DNA"/>
</dbReference>
<dbReference type="GO" id="GO:0003824">
    <property type="term" value="F:catalytic activity"/>
    <property type="evidence" value="ECO:0007669"/>
    <property type="project" value="InterPro"/>
</dbReference>
<dbReference type="CDD" id="cd19531">
    <property type="entry name" value="LCL_NRPS-like"/>
    <property type="match status" value="1"/>
</dbReference>
<dbReference type="RefSeq" id="WP_245980537.1">
    <property type="nucleotide sequence ID" value="NZ_QUNI01000016.1"/>
</dbReference>
<proteinExistence type="predicted"/>
<feature type="domain" description="Condensation" evidence="1">
    <location>
        <begin position="77"/>
        <end position="498"/>
    </location>
</feature>
<reference evidence="2 3" key="1">
    <citation type="submission" date="2018-08" db="EMBL/GenBank/DDBJ databases">
        <title>Genomic Encyclopedia of Archaeal and Bacterial Type Strains, Phase II (KMG-II): from individual species to whole genera.</title>
        <authorList>
            <person name="Goeker M."/>
        </authorList>
    </citation>
    <scope>NUCLEOTIDE SEQUENCE [LARGE SCALE GENOMIC DNA]</scope>
    <source>
        <strain evidence="2 3">DSM 100880</strain>
    </source>
</reference>
<dbReference type="AlphaFoldDB" id="A0A3E0DZV3"/>
<accession>A0A3E0DZV3</accession>
<feature type="non-terminal residue" evidence="2">
    <location>
        <position position="499"/>
    </location>
</feature>
<sequence length="499" mass="57096">MEFLSFFERLNREGIKLVLKGDLLSVKSNTNIDPTVFLEIKNNKELIIQYLKKYKDEDTSEELLKKITPYNRDSFTKIPLSFSQERLWFLDQLSGSAEYNMPIALRLDGALNISILEESLQTIVSRHEVLRTNLLSEDGIGYQEVMSAQNWFLEQEEVLDEELLESHLKTYLNIPFNLSKDYKIRARLYTLGYEKYVLACVFHHIASDGWSEGILMNEFTELYTALQSCRVPNLPKLNLQYVDYAIWQRKYLEGSVLENQLSYWKAKLSGVSTLSLPMDHARPSVQSNAGATISLELDKKISTSLSSICQEEGVTLFMLLLSAFKILLSRYSGQDDICVGTPIANRTQSDLEGIIGFFVNSLALRSDLSGDQSFKDLISRVKQTTLEGYDHQLVPFEKVVDRIAITRDMSMTPLFQVMFDFKNNTKNSSKKEESLEGIVISDYEFDMVTAQFDLILSASENNNDVLLEINYCTALFDKATIDRMLLHYQELLVSIADNI</sequence>
<evidence type="ECO:0000259" key="1">
    <source>
        <dbReference type="Pfam" id="PF00668"/>
    </source>
</evidence>
<dbReference type="Pfam" id="PF00668">
    <property type="entry name" value="Condensation"/>
    <property type="match status" value="1"/>
</dbReference>
<dbReference type="PANTHER" id="PTHR45398">
    <property type="match status" value="1"/>
</dbReference>
<gene>
    <name evidence="2" type="ORF">C8P67_1161</name>
</gene>
<dbReference type="InterPro" id="IPR023213">
    <property type="entry name" value="CAT-like_dom_sf"/>
</dbReference>
<dbReference type="InterPro" id="IPR001242">
    <property type="entry name" value="Condensation_dom"/>
</dbReference>
<evidence type="ECO:0000313" key="3">
    <source>
        <dbReference type="Proteomes" id="UP000257136"/>
    </source>
</evidence>
<dbReference type="SUPFAM" id="SSF52777">
    <property type="entry name" value="CoA-dependent acyltransferases"/>
    <property type="match status" value="2"/>
</dbReference>
<evidence type="ECO:0000313" key="2">
    <source>
        <dbReference type="EMBL" id="REG91597.1"/>
    </source>
</evidence>
<comment type="caution">
    <text evidence="2">The sequence shown here is derived from an EMBL/GenBank/DDBJ whole genome shotgun (WGS) entry which is preliminary data.</text>
</comment>
<dbReference type="Gene3D" id="3.30.559.10">
    <property type="entry name" value="Chloramphenicol acetyltransferase-like domain"/>
    <property type="match status" value="1"/>
</dbReference>
<name>A0A3E0DZV3_9FLAO</name>
<protein>
    <submittedName>
        <fullName evidence="2">Condensation domain-containing protein</fullName>
    </submittedName>
</protein>
<dbReference type="PANTHER" id="PTHR45398:SF1">
    <property type="entry name" value="ENZYME, PUTATIVE (JCVI)-RELATED"/>
    <property type="match status" value="1"/>
</dbReference>
<organism evidence="2 3">
    <name type="scientific">Flavobacterium aquicola</name>
    <dbReference type="NCBI Taxonomy" id="1682742"/>
    <lineage>
        <taxon>Bacteria</taxon>
        <taxon>Pseudomonadati</taxon>
        <taxon>Bacteroidota</taxon>
        <taxon>Flavobacteriia</taxon>
        <taxon>Flavobacteriales</taxon>
        <taxon>Flavobacteriaceae</taxon>
        <taxon>Flavobacterium</taxon>
    </lineage>
</organism>
<dbReference type="Gene3D" id="3.30.559.30">
    <property type="entry name" value="Nonribosomal peptide synthetase, condensation domain"/>
    <property type="match status" value="1"/>
</dbReference>
<keyword evidence="3" id="KW-1185">Reference proteome</keyword>